<evidence type="ECO:0000313" key="1">
    <source>
        <dbReference type="EMBL" id="CAD8423783.1"/>
    </source>
</evidence>
<accession>A0A7S0CI93</accession>
<proteinExistence type="predicted"/>
<organism evidence="1">
    <name type="scientific">Proboscia inermis</name>
    <dbReference type="NCBI Taxonomy" id="420281"/>
    <lineage>
        <taxon>Eukaryota</taxon>
        <taxon>Sar</taxon>
        <taxon>Stramenopiles</taxon>
        <taxon>Ochrophyta</taxon>
        <taxon>Bacillariophyta</taxon>
        <taxon>Coscinodiscophyceae</taxon>
        <taxon>Rhizosoleniophycidae</taxon>
        <taxon>Rhizosoleniales</taxon>
        <taxon>Rhizosoleniaceae</taxon>
        <taxon>Proboscia</taxon>
    </lineage>
</organism>
<gene>
    <name evidence="1" type="ORF">PINE0816_LOCUS19941</name>
</gene>
<reference evidence="1" key="1">
    <citation type="submission" date="2021-01" db="EMBL/GenBank/DDBJ databases">
        <authorList>
            <person name="Corre E."/>
            <person name="Pelletier E."/>
            <person name="Niang G."/>
            <person name="Scheremetjew M."/>
            <person name="Finn R."/>
            <person name="Kale V."/>
            <person name="Holt S."/>
            <person name="Cochrane G."/>
            <person name="Meng A."/>
            <person name="Brown T."/>
            <person name="Cohen L."/>
        </authorList>
    </citation>
    <scope>NUCLEOTIDE SEQUENCE</scope>
    <source>
        <strain evidence="1">CCAP1064/1</strain>
    </source>
</reference>
<protein>
    <submittedName>
        <fullName evidence="1">Uncharacterized protein</fullName>
    </submittedName>
</protein>
<dbReference type="AlphaFoldDB" id="A0A7S0CI93"/>
<dbReference type="EMBL" id="HBEL01042786">
    <property type="protein sequence ID" value="CAD8423783.1"/>
    <property type="molecule type" value="Transcribed_RNA"/>
</dbReference>
<name>A0A7S0CI93_9STRA</name>
<sequence>MIATTFSHTIPLTHITSHLSTIMDQMFLLAQSINMARYTQLNPSNVSPRAKFYAQNTPLAPSSKLTPAPPPLVLKPKTSGWNHLGLTPPYPTHLFDAIFQRDNSILHLNLLQLDASSNVHPATPSVHFAILPI</sequence>